<dbReference type="InterPro" id="IPR003991">
    <property type="entry name" value="Pertactin_virulence_factor"/>
</dbReference>
<dbReference type="Gene3D" id="2.40.128.130">
    <property type="entry name" value="Autotransporter beta-domain"/>
    <property type="match status" value="1"/>
</dbReference>
<dbReference type="InterPro" id="IPR006315">
    <property type="entry name" value="OM_autotransptr_brl_dom"/>
</dbReference>
<sequence>MLRSRPLAERKLKAIIGPLAFALTMSVSHVALANCNPPNTGDTSVISTGVGGDVNCDNADDDVTVNATGTVGGDLNTDGGEDAVTIDIGAVNGDVNTGGANDTVDVINGGTVGGTIRTGDGDDTIEIDDGEVGGNVNAGDGDNQITIDDSEVGGNVVTGSGTDTITIEETEIGGNINSGDGNDTVNLDEEAEITGNVITDGGDDIININGAEVGGNLNTGTGADTVTINAGGEVEGNVTTDGGNDILTLNNGGEVGGNIQMGDDDDRLNINGGEVGGDILTGGGVDVVRIILSGSNTLEFEGTQLNTGAGDDSVLLRGLSNIEEDDENFEIENPDFVFRGGSGYDVFRADDNDDGLKLGAIEGFETLLVEESILVLTADDYMFSPASSATGGIEIDGSSQLWFNNAATVETPHIEIEAGGMLMFGAFPAGEGDDDDDEGGEAGEPVNTVLNIGDSTLVNNGTVGTLNGIVGDTVTVNGGPYIAASATAKMVIDTQLGGSNSPTDRFNFTYAGAGGPVQGNTTTVTVNNVGGIGAFTGQGPTDGIVIVSAPAGFAPTAFQLGVNQLTGKQEVLAGAFSYRLFNSPTAALLQSDILDQVPGYAIVSSVAQRYASAGLGTLYKRMGEVRLGRGDGKTIGNAGAGMWVRGFYNDSDVSPEAGFAFSQKNQGVMGGADIDLGSSAGGHFLAGAFGGYGTADAGTSATIWGVKSPSTVDLTAYTFGFYGSYYDVGRPGTGLYVDGVFKVDITDFEIASAARAASASTDGYTSTVSGETGYGFNLGGNLTLLPQAQLSYISVSNQNYQDNYGVKVGSGVGESLVGRASLQLQGNYGSASGGWFAPYAIASILSDFLGDNETAIGRTPFKNDMGLTWYEAGGGVTAELGEFVSLYGSAEYSFGDIEGWGGTGGVKARW</sequence>
<keyword evidence="1" id="KW-0732">Signal</keyword>
<evidence type="ECO:0000313" key="3">
    <source>
        <dbReference type="EMBL" id="MTD96061.1"/>
    </source>
</evidence>
<evidence type="ECO:0000313" key="4">
    <source>
        <dbReference type="Proteomes" id="UP000440694"/>
    </source>
</evidence>
<dbReference type="InterPro" id="IPR036709">
    <property type="entry name" value="Autotransporte_beta_dom_sf"/>
</dbReference>
<accession>A0A6I3KTQ9</accession>
<reference evidence="3 4" key="1">
    <citation type="submission" date="2019-11" db="EMBL/GenBank/DDBJ databases">
        <title>Identification of a novel strain.</title>
        <authorList>
            <person name="Xu Q."/>
            <person name="Wang G."/>
        </authorList>
    </citation>
    <scope>NUCLEOTIDE SEQUENCE [LARGE SCALE GENOMIC DNA]</scope>
    <source>
        <strain evidence="4">xq</strain>
    </source>
</reference>
<dbReference type="PROSITE" id="PS51208">
    <property type="entry name" value="AUTOTRANSPORTER"/>
    <property type="match status" value="1"/>
</dbReference>
<dbReference type="Proteomes" id="UP000440694">
    <property type="component" value="Unassembled WGS sequence"/>
</dbReference>
<dbReference type="EMBL" id="WMBQ01000002">
    <property type="protein sequence ID" value="MTD96061.1"/>
    <property type="molecule type" value="Genomic_DNA"/>
</dbReference>
<dbReference type="Pfam" id="PF03797">
    <property type="entry name" value="Autotransporter"/>
    <property type="match status" value="1"/>
</dbReference>
<organism evidence="3 4">
    <name type="scientific">Hyphomicrobium album</name>
    <dbReference type="NCBI Taxonomy" id="2665159"/>
    <lineage>
        <taxon>Bacteria</taxon>
        <taxon>Pseudomonadati</taxon>
        <taxon>Pseudomonadota</taxon>
        <taxon>Alphaproteobacteria</taxon>
        <taxon>Hyphomicrobiales</taxon>
        <taxon>Hyphomicrobiaceae</taxon>
        <taxon>Hyphomicrobium</taxon>
    </lineage>
</organism>
<dbReference type="SUPFAM" id="SSF103515">
    <property type="entry name" value="Autotransporter"/>
    <property type="match status" value="1"/>
</dbReference>
<feature type="domain" description="Autotransporter" evidence="2">
    <location>
        <begin position="635"/>
        <end position="910"/>
    </location>
</feature>
<comment type="caution">
    <text evidence="3">The sequence shown here is derived from an EMBL/GenBank/DDBJ whole genome shotgun (WGS) entry which is preliminary data.</text>
</comment>
<keyword evidence="4" id="KW-1185">Reference proteome</keyword>
<feature type="chain" id="PRO_5026346975" evidence="1">
    <location>
        <begin position="34"/>
        <end position="910"/>
    </location>
</feature>
<evidence type="ECO:0000256" key="1">
    <source>
        <dbReference type="SAM" id="SignalP"/>
    </source>
</evidence>
<gene>
    <name evidence="3" type="ORF">GIW81_17110</name>
</gene>
<dbReference type="InterPro" id="IPR005546">
    <property type="entry name" value="Autotransporte_beta"/>
</dbReference>
<dbReference type="SMART" id="SM00869">
    <property type="entry name" value="Autotransporter"/>
    <property type="match status" value="1"/>
</dbReference>
<dbReference type="AlphaFoldDB" id="A0A6I3KTQ9"/>
<evidence type="ECO:0000259" key="2">
    <source>
        <dbReference type="PROSITE" id="PS51208"/>
    </source>
</evidence>
<dbReference type="NCBIfam" id="TIGR01414">
    <property type="entry name" value="autotrans_barl"/>
    <property type="match status" value="1"/>
</dbReference>
<dbReference type="Gene3D" id="2.160.20.160">
    <property type="match status" value="1"/>
</dbReference>
<feature type="signal peptide" evidence="1">
    <location>
        <begin position="1"/>
        <end position="33"/>
    </location>
</feature>
<dbReference type="GO" id="GO:0019867">
    <property type="term" value="C:outer membrane"/>
    <property type="evidence" value="ECO:0007669"/>
    <property type="project" value="InterPro"/>
</dbReference>
<dbReference type="PRINTS" id="PR01484">
    <property type="entry name" value="PRTACTNFAMLY"/>
</dbReference>
<protein>
    <submittedName>
        <fullName evidence="3">Autotransporter outer membrane beta-barrel domain-containing protein</fullName>
    </submittedName>
</protein>
<proteinExistence type="predicted"/>
<name>A0A6I3KTQ9_9HYPH</name>